<dbReference type="Pfam" id="PF04362">
    <property type="entry name" value="Iron_traffic"/>
    <property type="match status" value="1"/>
</dbReference>
<dbReference type="Proteomes" id="UP000469081">
    <property type="component" value="Unassembled WGS sequence"/>
</dbReference>
<comment type="function">
    <text evidence="2">Could be a mediator in iron transactions between iron acquisition and iron-requiring processes, such as synthesis and/or repair of Fe-S clusters in biosynthetic enzymes.</text>
</comment>
<evidence type="ECO:0000256" key="1">
    <source>
        <dbReference type="ARBA" id="ARBA00023004"/>
    </source>
</evidence>
<reference evidence="3 4" key="1">
    <citation type="submission" date="2019-06" db="EMBL/GenBank/DDBJ databases">
        <title>Phylogeography and genetic diversity of Francisella tularensis subsp. holarctica in France (1947-2018).</title>
        <authorList>
            <person name="Kevin M."/>
            <person name="Madani N."/>
            <person name="Maurin M."/>
        </authorList>
    </citation>
    <scope>NUCLEOTIDE SEQUENCE [LARGE SCALE GENOMIC DNA]</scope>
    <source>
        <strain evidence="3 4">ATCC 15482</strain>
    </source>
</reference>
<dbReference type="PANTHER" id="PTHR36965:SF1">
    <property type="entry name" value="FE(2+)-TRAFFICKING PROTEIN-RELATED"/>
    <property type="match status" value="1"/>
</dbReference>
<dbReference type="InterPro" id="IPR007457">
    <property type="entry name" value="Fe_traffick_prot_YggX"/>
</dbReference>
<keyword evidence="1 2" id="KW-0408">Iron</keyword>
<organism evidence="3 4">
    <name type="scientific">Francisella tularensis</name>
    <dbReference type="NCBI Taxonomy" id="263"/>
    <lineage>
        <taxon>Bacteria</taxon>
        <taxon>Pseudomonadati</taxon>
        <taxon>Pseudomonadota</taxon>
        <taxon>Gammaproteobacteria</taxon>
        <taxon>Thiotrichales</taxon>
        <taxon>Francisellaceae</taxon>
        <taxon>Francisella</taxon>
    </lineage>
</organism>
<evidence type="ECO:0000313" key="3">
    <source>
        <dbReference type="EMBL" id="MWZ39857.1"/>
    </source>
</evidence>
<proteinExistence type="inferred from homology"/>
<accession>A0A6I4RNS2</accession>
<comment type="caution">
    <text evidence="3">The sequence shown here is derived from an EMBL/GenBank/DDBJ whole genome shotgun (WGS) entry which is preliminary data.</text>
</comment>
<dbReference type="HAMAP" id="MF_00686">
    <property type="entry name" value="Fe_traffic_YggX"/>
    <property type="match status" value="1"/>
</dbReference>
<dbReference type="NCBIfam" id="NF003817">
    <property type="entry name" value="PRK05408.1"/>
    <property type="match status" value="1"/>
</dbReference>
<name>A0A6I4RNS2_FRATU</name>
<dbReference type="SUPFAM" id="SSF111148">
    <property type="entry name" value="YggX-like"/>
    <property type="match status" value="1"/>
</dbReference>
<dbReference type="GO" id="GO:0034599">
    <property type="term" value="P:cellular response to oxidative stress"/>
    <property type="evidence" value="ECO:0007669"/>
    <property type="project" value="TreeGrafter"/>
</dbReference>
<dbReference type="EMBL" id="VJEZ01000005">
    <property type="protein sequence ID" value="MWZ39857.1"/>
    <property type="molecule type" value="Genomic_DNA"/>
</dbReference>
<dbReference type="GO" id="GO:0005829">
    <property type="term" value="C:cytosol"/>
    <property type="evidence" value="ECO:0007669"/>
    <property type="project" value="TreeGrafter"/>
</dbReference>
<comment type="similarity">
    <text evidence="2">Belongs to the Fe(2+)-trafficking protein family.</text>
</comment>
<dbReference type="PANTHER" id="PTHR36965">
    <property type="entry name" value="FE(2+)-TRAFFICKING PROTEIN-RELATED"/>
    <property type="match status" value="1"/>
</dbReference>
<sequence>MYLRLKEHKYMTKVFCKKYHQELDAIPFQPLPGELGKKIHNEISNKAWQAWLAHQTILINEYRLNLIEPKAKEFLKEEMHKFLFEGKEEKPEQFSEI</sequence>
<gene>
    <name evidence="3" type="ORF">FNC33_04755</name>
</gene>
<dbReference type="AlphaFoldDB" id="A0A6I4RNS2"/>
<evidence type="ECO:0000313" key="4">
    <source>
        <dbReference type="Proteomes" id="UP000469081"/>
    </source>
</evidence>
<dbReference type="InterPro" id="IPR036766">
    <property type="entry name" value="Fe_traffick_prot_YggX_sf"/>
</dbReference>
<protein>
    <recommendedName>
        <fullName evidence="2">Probable Fe(2+)-trafficking protein</fullName>
    </recommendedName>
</protein>
<dbReference type="Gene3D" id="1.10.3880.10">
    <property type="entry name" value="Fe(II) trafficking protein YggX"/>
    <property type="match status" value="1"/>
</dbReference>
<evidence type="ECO:0000256" key="2">
    <source>
        <dbReference type="HAMAP-Rule" id="MF_00686"/>
    </source>
</evidence>
<dbReference type="PIRSF" id="PIRSF029827">
    <property type="entry name" value="Fe_traffic_YggX"/>
    <property type="match status" value="1"/>
</dbReference>
<dbReference type="GO" id="GO:0005506">
    <property type="term" value="F:iron ion binding"/>
    <property type="evidence" value="ECO:0007669"/>
    <property type="project" value="UniProtKB-UniRule"/>
</dbReference>